<accession>A0ABP3I4X6</accession>
<reference evidence="2" key="1">
    <citation type="journal article" date="2019" name="Int. J. Syst. Evol. Microbiol.">
        <title>The Global Catalogue of Microorganisms (GCM) 10K type strain sequencing project: providing services to taxonomists for standard genome sequencing and annotation.</title>
        <authorList>
            <consortium name="The Broad Institute Genomics Platform"/>
            <consortium name="The Broad Institute Genome Sequencing Center for Infectious Disease"/>
            <person name="Wu L."/>
            <person name="Ma J."/>
        </authorList>
    </citation>
    <scope>NUCLEOTIDE SEQUENCE [LARGE SCALE GENOMIC DNA]</scope>
    <source>
        <strain evidence="2">JCM 12774</strain>
    </source>
</reference>
<sequence>MKRVERKIYYDRVTGNVLVNTGEHFGYVRETTQEEDFATYRALAGRVPETIGCLQLDYGQYAQDFAECNGYRVNPETLKLEFSYSDPGKTEPTEPVYRKPLSVKVDELKASDIENKQAIAELTMMIAAPMGGDGR</sequence>
<dbReference type="Proteomes" id="UP001500340">
    <property type="component" value="Unassembled WGS sequence"/>
</dbReference>
<evidence type="ECO:0000313" key="2">
    <source>
        <dbReference type="Proteomes" id="UP001500340"/>
    </source>
</evidence>
<comment type="caution">
    <text evidence="1">The sequence shown here is derived from an EMBL/GenBank/DDBJ whole genome shotgun (WGS) entry which is preliminary data.</text>
</comment>
<protein>
    <submittedName>
        <fullName evidence="1">Uncharacterized protein</fullName>
    </submittedName>
</protein>
<dbReference type="RefSeq" id="WP_343860613.1">
    <property type="nucleotide sequence ID" value="NZ_BAAACX010000008.1"/>
</dbReference>
<evidence type="ECO:0000313" key="1">
    <source>
        <dbReference type="EMBL" id="GAA0389528.1"/>
    </source>
</evidence>
<organism evidence="1 2">
    <name type="scientific">Paenibacillus motobuensis</name>
    <dbReference type="NCBI Taxonomy" id="295324"/>
    <lineage>
        <taxon>Bacteria</taxon>
        <taxon>Bacillati</taxon>
        <taxon>Bacillota</taxon>
        <taxon>Bacilli</taxon>
        <taxon>Bacillales</taxon>
        <taxon>Paenibacillaceae</taxon>
        <taxon>Paenibacillus</taxon>
    </lineage>
</organism>
<gene>
    <name evidence="1" type="ORF">GCM10008933_20600</name>
</gene>
<proteinExistence type="predicted"/>
<name>A0ABP3I4X6_9BACL</name>
<dbReference type="EMBL" id="BAAACX010000008">
    <property type="protein sequence ID" value="GAA0389528.1"/>
    <property type="molecule type" value="Genomic_DNA"/>
</dbReference>
<keyword evidence="2" id="KW-1185">Reference proteome</keyword>